<keyword evidence="1" id="KW-0812">Transmembrane</keyword>
<dbReference type="EMBL" id="JADIMT010000095">
    <property type="protein sequence ID" value="MBO8436991.1"/>
    <property type="molecule type" value="Genomic_DNA"/>
</dbReference>
<evidence type="ECO:0000313" key="3">
    <source>
        <dbReference type="Proteomes" id="UP000823615"/>
    </source>
</evidence>
<reference evidence="2" key="1">
    <citation type="submission" date="2020-10" db="EMBL/GenBank/DDBJ databases">
        <authorList>
            <person name="Gilroy R."/>
        </authorList>
    </citation>
    <scope>NUCLEOTIDE SEQUENCE</scope>
    <source>
        <strain evidence="2">7293</strain>
    </source>
</reference>
<comment type="caution">
    <text evidence="2">The sequence shown here is derived from an EMBL/GenBank/DDBJ whole genome shotgun (WGS) entry which is preliminary data.</text>
</comment>
<organism evidence="2 3">
    <name type="scientific">Candidatus Ornithospirochaeta stercoripullorum</name>
    <dbReference type="NCBI Taxonomy" id="2840899"/>
    <lineage>
        <taxon>Bacteria</taxon>
        <taxon>Pseudomonadati</taxon>
        <taxon>Spirochaetota</taxon>
        <taxon>Spirochaetia</taxon>
        <taxon>Spirochaetales</taxon>
        <taxon>Spirochaetaceae</taxon>
        <taxon>Spirochaetaceae incertae sedis</taxon>
        <taxon>Candidatus Ornithospirochaeta</taxon>
    </lineage>
</organism>
<dbReference type="Proteomes" id="UP000823615">
    <property type="component" value="Unassembled WGS sequence"/>
</dbReference>
<evidence type="ECO:0008006" key="4">
    <source>
        <dbReference type="Google" id="ProtNLM"/>
    </source>
</evidence>
<keyword evidence="1" id="KW-0472">Membrane</keyword>
<protein>
    <recommendedName>
        <fullName evidence="4">Cell division protein FtsQ</fullName>
    </recommendedName>
</protein>
<feature type="transmembrane region" description="Helical" evidence="1">
    <location>
        <begin position="7"/>
        <end position="28"/>
    </location>
</feature>
<evidence type="ECO:0000313" key="2">
    <source>
        <dbReference type="EMBL" id="MBO8436991.1"/>
    </source>
</evidence>
<gene>
    <name evidence="2" type="ORF">IAA97_08440</name>
</gene>
<name>A0A9D9E0K6_9SPIO</name>
<keyword evidence="1" id="KW-1133">Transmembrane helix</keyword>
<sequence>MKRSERAMILPGVMLLVVAFMLIALRYLPVMSVERIVSQNFPLTPAMRRAASEAIGGTYPRVERRRILSSLDALPYLSNASLSYAKGALVISSEPVSGIVILARDGALFANGEMTEAIGMEDAGALAEVYPVIGTESIADFPLLSAYIPYLISNPFQPSLITWFDFSNNSDDGSAELIAALPELNASVILKNPASAARLNDTIGIIEESCRVNPGRTIFAPSQVYELYNDRLVRLKG</sequence>
<reference evidence="2" key="2">
    <citation type="journal article" date="2021" name="PeerJ">
        <title>Extensive microbial diversity within the chicken gut microbiome revealed by metagenomics and culture.</title>
        <authorList>
            <person name="Gilroy R."/>
            <person name="Ravi A."/>
            <person name="Getino M."/>
            <person name="Pursley I."/>
            <person name="Horton D.L."/>
            <person name="Alikhan N.F."/>
            <person name="Baker D."/>
            <person name="Gharbi K."/>
            <person name="Hall N."/>
            <person name="Watson M."/>
            <person name="Adriaenssens E.M."/>
            <person name="Foster-Nyarko E."/>
            <person name="Jarju S."/>
            <person name="Secka A."/>
            <person name="Antonio M."/>
            <person name="Oren A."/>
            <person name="Chaudhuri R.R."/>
            <person name="La Ragione R."/>
            <person name="Hildebrand F."/>
            <person name="Pallen M.J."/>
        </authorList>
    </citation>
    <scope>NUCLEOTIDE SEQUENCE</scope>
    <source>
        <strain evidence="2">7293</strain>
    </source>
</reference>
<dbReference type="AlphaFoldDB" id="A0A9D9E0K6"/>
<evidence type="ECO:0000256" key="1">
    <source>
        <dbReference type="SAM" id="Phobius"/>
    </source>
</evidence>
<accession>A0A9D9E0K6</accession>
<proteinExistence type="predicted"/>